<keyword evidence="3" id="KW-1185">Reference proteome</keyword>
<feature type="chain" id="PRO_5017070462" description="Outer membrane protein beta-barrel domain-containing protein" evidence="1">
    <location>
        <begin position="21"/>
        <end position="164"/>
    </location>
</feature>
<accession>A0A378RM64</accession>
<feature type="signal peptide" evidence="1">
    <location>
        <begin position="1"/>
        <end position="20"/>
    </location>
</feature>
<organism evidence="2 3">
    <name type="scientific">Myroides odoratus</name>
    <name type="common">Flavobacterium odoratum</name>
    <dbReference type="NCBI Taxonomy" id="256"/>
    <lineage>
        <taxon>Bacteria</taxon>
        <taxon>Pseudomonadati</taxon>
        <taxon>Bacteroidota</taxon>
        <taxon>Flavobacteriia</taxon>
        <taxon>Flavobacteriales</taxon>
        <taxon>Flavobacteriaceae</taxon>
        <taxon>Myroides</taxon>
    </lineage>
</organism>
<evidence type="ECO:0008006" key="4">
    <source>
        <dbReference type="Google" id="ProtNLM"/>
    </source>
</evidence>
<sequence length="164" mass="18440">MRKLLLSIGLVGLATTASFAQKGPKNAIGLRFGANSGLGTEISYQRDLMRNNRLEVNLGFRDNHNYNTVKVTGLYEWVWNIEGNLNWFAGAGAAVGTYDYKYHDHGYRYKDDGTFGLLTGTVGLEYNLDIPLQIAIDARPELYLNNSYRDGLYLDLGIAVRYKF</sequence>
<evidence type="ECO:0000313" key="2">
    <source>
        <dbReference type="EMBL" id="STZ27277.1"/>
    </source>
</evidence>
<reference evidence="2 3" key="1">
    <citation type="submission" date="2018-06" db="EMBL/GenBank/DDBJ databases">
        <authorList>
            <consortium name="Pathogen Informatics"/>
            <person name="Doyle S."/>
        </authorList>
    </citation>
    <scope>NUCLEOTIDE SEQUENCE [LARGE SCALE GENOMIC DNA]</scope>
    <source>
        <strain evidence="2 3">NCTC11179</strain>
    </source>
</reference>
<dbReference type="RefSeq" id="WP_115090244.1">
    <property type="nucleotide sequence ID" value="NZ_CP068107.1"/>
</dbReference>
<protein>
    <recommendedName>
        <fullName evidence="4">Outer membrane protein beta-barrel domain-containing protein</fullName>
    </recommendedName>
</protein>
<evidence type="ECO:0000256" key="1">
    <source>
        <dbReference type="SAM" id="SignalP"/>
    </source>
</evidence>
<dbReference type="EMBL" id="UGQL01000001">
    <property type="protein sequence ID" value="STZ27277.1"/>
    <property type="molecule type" value="Genomic_DNA"/>
</dbReference>
<dbReference type="SUPFAM" id="SSF56925">
    <property type="entry name" value="OMPA-like"/>
    <property type="match status" value="1"/>
</dbReference>
<dbReference type="Proteomes" id="UP000255024">
    <property type="component" value="Unassembled WGS sequence"/>
</dbReference>
<proteinExistence type="predicted"/>
<dbReference type="AlphaFoldDB" id="A0A378RM64"/>
<dbReference type="Gene3D" id="2.40.160.20">
    <property type="match status" value="1"/>
</dbReference>
<gene>
    <name evidence="2" type="ORF">NCTC11179_00812</name>
</gene>
<name>A0A378RM64_MYROD</name>
<dbReference type="InterPro" id="IPR011250">
    <property type="entry name" value="OMP/PagP_B-barrel"/>
</dbReference>
<evidence type="ECO:0000313" key="3">
    <source>
        <dbReference type="Proteomes" id="UP000255024"/>
    </source>
</evidence>
<keyword evidence="1" id="KW-0732">Signal</keyword>